<evidence type="ECO:0000313" key="6">
    <source>
        <dbReference type="Proteomes" id="UP000219439"/>
    </source>
</evidence>
<dbReference type="PANTHER" id="PTHR42832:SF3">
    <property type="entry name" value="L-GLUTAMINE--4-(METHYLSULFANYL)-2-OXOBUTANOATE AMINOTRANSFERASE"/>
    <property type="match status" value="1"/>
</dbReference>
<keyword evidence="3 5" id="KW-0808">Transferase</keyword>
<name>A0A285PEA1_9HYPH</name>
<dbReference type="OrthoDB" id="9813612at2"/>
<dbReference type="RefSeq" id="WP_097154150.1">
    <property type="nucleotide sequence ID" value="NZ_OBEL01000003.1"/>
</dbReference>
<dbReference type="GO" id="GO:0008483">
    <property type="term" value="F:transaminase activity"/>
    <property type="evidence" value="ECO:0007669"/>
    <property type="project" value="UniProtKB-KW"/>
</dbReference>
<dbReference type="Pfam" id="PF00155">
    <property type="entry name" value="Aminotran_1_2"/>
    <property type="match status" value="1"/>
</dbReference>
<dbReference type="EMBL" id="OBEL01000003">
    <property type="protein sequence ID" value="SNZ19758.1"/>
    <property type="molecule type" value="Genomic_DNA"/>
</dbReference>
<evidence type="ECO:0000259" key="4">
    <source>
        <dbReference type="Pfam" id="PF00155"/>
    </source>
</evidence>
<protein>
    <submittedName>
        <fullName evidence="5">Aspartate/methionine/tyrosine aminotransferase</fullName>
    </submittedName>
</protein>
<keyword evidence="2 5" id="KW-0032">Aminotransferase</keyword>
<dbReference type="AlphaFoldDB" id="A0A285PEA1"/>
<dbReference type="InterPro" id="IPR050881">
    <property type="entry name" value="LL-DAP_aminotransferase"/>
</dbReference>
<evidence type="ECO:0000256" key="3">
    <source>
        <dbReference type="ARBA" id="ARBA00022679"/>
    </source>
</evidence>
<dbReference type="Gene3D" id="3.90.1150.10">
    <property type="entry name" value="Aspartate Aminotransferase, domain 1"/>
    <property type="match status" value="1"/>
</dbReference>
<gene>
    <name evidence="5" type="ORF">SAMN06265368_2850</name>
</gene>
<organism evidence="5 6">
    <name type="scientific">Cohaesibacter gelatinilyticus</name>
    <dbReference type="NCBI Taxonomy" id="372072"/>
    <lineage>
        <taxon>Bacteria</taxon>
        <taxon>Pseudomonadati</taxon>
        <taxon>Pseudomonadota</taxon>
        <taxon>Alphaproteobacteria</taxon>
        <taxon>Hyphomicrobiales</taxon>
        <taxon>Cohaesibacteraceae</taxon>
    </lineage>
</organism>
<reference evidence="5 6" key="1">
    <citation type="submission" date="2017-09" db="EMBL/GenBank/DDBJ databases">
        <authorList>
            <person name="Ehlers B."/>
            <person name="Leendertz F.H."/>
        </authorList>
    </citation>
    <scope>NUCLEOTIDE SEQUENCE [LARGE SCALE GENOMIC DNA]</scope>
    <source>
        <strain evidence="5 6">DSM 18289</strain>
    </source>
</reference>
<proteinExistence type="predicted"/>
<dbReference type="GO" id="GO:0030170">
    <property type="term" value="F:pyridoxal phosphate binding"/>
    <property type="evidence" value="ECO:0007669"/>
    <property type="project" value="InterPro"/>
</dbReference>
<accession>A0A285PEA1</accession>
<dbReference type="CDD" id="cd00609">
    <property type="entry name" value="AAT_like"/>
    <property type="match status" value="1"/>
</dbReference>
<sequence>MQQERSPFQQLADLLEGVEPGQSPINLTLGEPKHAMPAFIGDIIRENETGFRPYPPIRGTDDFRETVASWIENRYQTGDLITAEKHILPLNGTREGLFHAAIGARDWAKTQPGKPTENPAILLPNPFYHSYAAGAHAMDAEAVFLNGTNESNFLPDLDELATETHLLDRTIAFFYASPANPQGSIASLQDWQKLIALARKHKFMIFADECYSEIYRTTPPPGILQACEGNVSNIITFHSLSKRSNLAGLRCGFAAGDADFLTQWTKYRNMAAPQVPLPLLAAGAAAYRDEAHVEENRRLYNEKYEAARRILGTDLDYQQPEGGFFLWLNIRAFGTDIAVTKKLWKQAGVRVIPGSFLARRDRQNINPGEDFIRLALVAPLDETSTALSRLKSCLLDQ</sequence>
<dbReference type="InterPro" id="IPR015421">
    <property type="entry name" value="PyrdxlP-dep_Trfase_major"/>
</dbReference>
<feature type="domain" description="Aminotransferase class I/classII large" evidence="4">
    <location>
        <begin position="25"/>
        <end position="376"/>
    </location>
</feature>
<dbReference type="PANTHER" id="PTHR42832">
    <property type="entry name" value="AMINO ACID AMINOTRANSFERASE"/>
    <property type="match status" value="1"/>
</dbReference>
<keyword evidence="6" id="KW-1185">Reference proteome</keyword>
<dbReference type="InterPro" id="IPR015424">
    <property type="entry name" value="PyrdxlP-dep_Trfase"/>
</dbReference>
<evidence type="ECO:0000313" key="5">
    <source>
        <dbReference type="EMBL" id="SNZ19758.1"/>
    </source>
</evidence>
<dbReference type="InterPro" id="IPR004839">
    <property type="entry name" value="Aminotransferase_I/II_large"/>
</dbReference>
<evidence type="ECO:0000256" key="2">
    <source>
        <dbReference type="ARBA" id="ARBA00022576"/>
    </source>
</evidence>
<dbReference type="Gene3D" id="3.40.640.10">
    <property type="entry name" value="Type I PLP-dependent aspartate aminotransferase-like (Major domain)"/>
    <property type="match status" value="1"/>
</dbReference>
<dbReference type="Proteomes" id="UP000219439">
    <property type="component" value="Unassembled WGS sequence"/>
</dbReference>
<dbReference type="InterPro" id="IPR015422">
    <property type="entry name" value="PyrdxlP-dep_Trfase_small"/>
</dbReference>
<comment type="cofactor">
    <cofactor evidence="1">
        <name>pyridoxal 5'-phosphate</name>
        <dbReference type="ChEBI" id="CHEBI:597326"/>
    </cofactor>
</comment>
<dbReference type="SUPFAM" id="SSF53383">
    <property type="entry name" value="PLP-dependent transferases"/>
    <property type="match status" value="1"/>
</dbReference>
<evidence type="ECO:0000256" key="1">
    <source>
        <dbReference type="ARBA" id="ARBA00001933"/>
    </source>
</evidence>